<evidence type="ECO:0000259" key="1">
    <source>
        <dbReference type="Pfam" id="PF12682"/>
    </source>
</evidence>
<evidence type="ECO:0000313" key="3">
    <source>
        <dbReference type="Proteomes" id="UP000596739"/>
    </source>
</evidence>
<dbReference type="Proteomes" id="UP000596739">
    <property type="component" value="Unassembled WGS sequence"/>
</dbReference>
<dbReference type="InterPro" id="IPR029039">
    <property type="entry name" value="Flavoprotein-like_sf"/>
</dbReference>
<feature type="domain" description="Flavodoxin-like" evidence="1">
    <location>
        <begin position="6"/>
        <end position="107"/>
    </location>
</feature>
<dbReference type="EMBL" id="JAENHN010000043">
    <property type="protein sequence ID" value="MBK1812047.1"/>
    <property type="molecule type" value="Genomic_DNA"/>
</dbReference>
<gene>
    <name evidence="2" type="ORF">JHL18_15600</name>
</gene>
<proteinExistence type="predicted"/>
<dbReference type="PANTHER" id="PTHR39201:SF1">
    <property type="entry name" value="FLAVODOXIN-LIKE DOMAIN-CONTAINING PROTEIN"/>
    <property type="match status" value="1"/>
</dbReference>
<evidence type="ECO:0000313" key="2">
    <source>
        <dbReference type="EMBL" id="MBK1812047.1"/>
    </source>
</evidence>
<comment type="caution">
    <text evidence="2">The sequence shown here is derived from an EMBL/GenBank/DDBJ whole genome shotgun (WGS) entry which is preliminary data.</text>
</comment>
<sequence>MTAAKEVRNQISREFCPKLIYGNDSISDYDTIFIGSPNWFKTIAPPVLSFLRRHDFTGKKVIPFCTHGGVGFCQIENDIAKECIKSIIIPGIAVNGATMPEEVTNCLKSLVYK</sequence>
<dbReference type="InterPro" id="IPR008254">
    <property type="entry name" value="Flavodoxin/NO_synth"/>
</dbReference>
<reference evidence="3" key="1">
    <citation type="submission" date="2021-01" db="EMBL/GenBank/DDBJ databases">
        <title>Genome public.</title>
        <authorList>
            <person name="Liu C."/>
            <person name="Sun Q."/>
        </authorList>
    </citation>
    <scope>NUCLEOTIDE SEQUENCE [LARGE SCALE GENOMIC DNA]</scope>
    <source>
        <strain evidence="3">YIM B02505</strain>
    </source>
</reference>
<organism evidence="2 3">
    <name type="scientific">Clostridium yunnanense</name>
    <dbReference type="NCBI Taxonomy" id="2800325"/>
    <lineage>
        <taxon>Bacteria</taxon>
        <taxon>Bacillati</taxon>
        <taxon>Bacillota</taxon>
        <taxon>Clostridia</taxon>
        <taxon>Eubacteriales</taxon>
        <taxon>Clostridiaceae</taxon>
        <taxon>Clostridium</taxon>
    </lineage>
</organism>
<dbReference type="PANTHER" id="PTHR39201">
    <property type="entry name" value="EXPORTED PROTEIN-RELATED"/>
    <property type="match status" value="1"/>
</dbReference>
<protein>
    <submittedName>
        <fullName evidence="2">Flavodoxin</fullName>
    </submittedName>
</protein>
<dbReference type="Pfam" id="PF12682">
    <property type="entry name" value="Flavodoxin_4"/>
    <property type="match status" value="1"/>
</dbReference>
<accession>A0ABS1ERM6</accession>
<dbReference type="Gene3D" id="3.40.50.360">
    <property type="match status" value="1"/>
</dbReference>
<dbReference type="SUPFAM" id="SSF52218">
    <property type="entry name" value="Flavoproteins"/>
    <property type="match status" value="1"/>
</dbReference>
<dbReference type="RefSeq" id="WP_200270876.1">
    <property type="nucleotide sequence ID" value="NZ_JAENHN010000043.1"/>
</dbReference>
<keyword evidence="3" id="KW-1185">Reference proteome</keyword>
<name>A0ABS1ERM6_9CLOT</name>